<reference evidence="1" key="1">
    <citation type="submission" date="2023-07" db="EMBL/GenBank/DDBJ databases">
        <authorList>
            <person name="Xia Y."/>
        </authorList>
    </citation>
    <scope>NUCLEOTIDE SEQUENCE</scope>
    <source>
        <strain evidence="1">F</strain>
    </source>
</reference>
<gene>
    <name evidence="1" type="ORF">MarFTMF_344</name>
</gene>
<organism evidence="1">
    <name type="scientific">Marseillevirus sp</name>
    <dbReference type="NCBI Taxonomy" id="2809551"/>
    <lineage>
        <taxon>Viruses</taxon>
        <taxon>Varidnaviria</taxon>
        <taxon>Bamfordvirae</taxon>
        <taxon>Nucleocytoviricota</taxon>
        <taxon>Megaviricetes</taxon>
        <taxon>Pimascovirales</taxon>
        <taxon>Pimascovirales incertae sedis</taxon>
        <taxon>Marseilleviridae</taxon>
        <taxon>Marseillevirus</taxon>
    </lineage>
</organism>
<proteinExistence type="predicted"/>
<protein>
    <submittedName>
        <fullName evidence="1">Uncharacterized protein</fullName>
    </submittedName>
</protein>
<sequence length="387" mass="44327">MERFVKGEKCLKLFEEKGNLLDIDRIRAKRFAQSGCANRFTIVDGNDIGDLSTDSFIKLGRGCYTRSDKEFLMSNLARGEKAPFAGELIFGSQIQKLDTLPPPALLGESVKNSRSKITALRKFISTVGKDLPLVTRDLGARRGVSHVYARTFGLIFSLEKEGILWVPKIHTYSWPHYFGRYIEVAYNKFCYPRDFPSEMEKVKTLPSKTRHVAIPVIVKEGEHANTMVLDRKTKKISFFEPHGLKSEGKFVRDRKKFVEKFINVFKLKGFTFSEPEETCPWFGPQSIESRLPYERPNIVTGYCETWSNMFVYCKIKFPELSDAEVHYGLTHGFTPSQLRSIVERFAAFAQDEGRKAVKNLPELWSPDTAFLLSKNPRRNVGTICENF</sequence>
<dbReference type="EMBL" id="OR343188">
    <property type="protein sequence ID" value="WNL49860.1"/>
    <property type="molecule type" value="Genomic_DNA"/>
</dbReference>
<name>A0AA96J356_9VIRU</name>
<evidence type="ECO:0000313" key="1">
    <source>
        <dbReference type="EMBL" id="WNL49860.1"/>
    </source>
</evidence>
<accession>A0AA96J356</accession>